<keyword evidence="2 6" id="KW-0812">Transmembrane</keyword>
<dbReference type="Proteomes" id="UP001162640">
    <property type="component" value="Unassembled WGS sequence"/>
</dbReference>
<sequence length="912" mass="100068">MNGGDHTFLHSADTFPAQDDVLTTEFMTKHYNFWRSISAMGDWNILNATMKVTDLASGNRYTKTFYLGDVCDKIDTPEGMEDFDTIIPCTRMEILDCFEEGGVDFIHSDPTYTDNFISTMYTVLDIVDPEMSTLLQEFYGVEGYSNLDSISDLTDDEIKATVSAGCKGWVRNVEAMHWPTPALLGGIKTDEDGNIIFGSAIYTLITLQQSHALAVRHSITQKDAYDLLTQFKLNLRALFENDKRNDGSSILYLWDNALYDILKNVSNENMQYIVTGVIIMALYSIFTMAGSIIFLPACSFLGLMLVFMTQRVSLTWMAGLNIPTSVTTNSILPFLALGLGVDDMFLMLRAYQHFANRKGENVSDGTVKNSNMVLAMEEAGRSMTLTSACNLVAFLGASTIPVLAVSSFCHACCVVIVLNYVFLVFGFAPLLGIFERTLGKVRAMEGVFGTKWLKNIGEGTRNGASAVICSSSGKTVIVLLKVVTLIIASIGSTKIEVGLSLSDVAQKGSKENEFTLAFQSQFSFFPIQISTGNLYADFPGRQQELLDLVEEIGKCPYTYKVMSWYLPTFIDFVNKTESSPYELSEDGLIKVEEYVEAFEWWQENDSVGVELISATLQHDSQLNLEWEEGPRRQVYGEITVYLEGLQESTDFVNMMSYMETIFEKSGTKLNLDDPGYDELVIFGHGPPFTFFEQYMILGVYGVRISLMAVAGVCIVCCLLSGVVAGMTTALVVATMLFELYGLLGLFGIKMSALPMVTILSAIGISVEFVGHIANCFSVGPGGPANGNSRIRHCVDTVAMPIIDGSISTVLGIGMLAFSEFDFVRLYFFVPYMIMVALGLFNGLTVMPVCLGILWDLVGGGGGWGGREGRKIEPVVEGGGVGEGEGTDKVVLLKKPETLRKEAEGSTDGGEEN</sequence>
<dbReference type="AlphaFoldDB" id="A0A9W7B991"/>
<dbReference type="PROSITE" id="PS50156">
    <property type="entry name" value="SSD"/>
    <property type="match status" value="1"/>
</dbReference>
<keyword evidence="4 6" id="KW-0472">Membrane</keyword>
<dbReference type="PANTHER" id="PTHR46022">
    <property type="entry name" value="PROTEIN PATCHED"/>
    <property type="match status" value="1"/>
</dbReference>
<evidence type="ECO:0000256" key="2">
    <source>
        <dbReference type="ARBA" id="ARBA00022692"/>
    </source>
</evidence>
<keyword evidence="3 6" id="KW-1133">Transmembrane helix</keyword>
<dbReference type="Gene3D" id="1.20.1640.10">
    <property type="entry name" value="Multidrug efflux transporter AcrB transmembrane domain"/>
    <property type="match status" value="2"/>
</dbReference>
<feature type="transmembrane region" description="Helical" evidence="6">
    <location>
        <begin position="293"/>
        <end position="310"/>
    </location>
</feature>
<reference evidence="9" key="1">
    <citation type="journal article" date="2023" name="Commun. Biol.">
        <title>Genome analysis of Parmales, the sister group of diatoms, reveals the evolutionary specialization of diatoms from phago-mixotrophs to photoautotrophs.</title>
        <authorList>
            <person name="Ban H."/>
            <person name="Sato S."/>
            <person name="Yoshikawa S."/>
            <person name="Yamada K."/>
            <person name="Nakamura Y."/>
            <person name="Ichinomiya M."/>
            <person name="Sato N."/>
            <person name="Blanc-Mathieu R."/>
            <person name="Endo H."/>
            <person name="Kuwata A."/>
            <person name="Ogata H."/>
        </authorList>
    </citation>
    <scope>NUCLEOTIDE SEQUENCE [LARGE SCALE GENOMIC DNA]</scope>
</reference>
<keyword evidence="5" id="KW-0325">Glycoprotein</keyword>
<evidence type="ECO:0000256" key="4">
    <source>
        <dbReference type="ARBA" id="ARBA00023136"/>
    </source>
</evidence>
<feature type="transmembrane region" description="Helical" evidence="6">
    <location>
        <begin position="797"/>
        <end position="817"/>
    </location>
</feature>
<dbReference type="EMBL" id="BLQM01000376">
    <property type="protein sequence ID" value="GMH86451.1"/>
    <property type="molecule type" value="Genomic_DNA"/>
</dbReference>
<accession>A0A9W7B991</accession>
<feature type="transmembrane region" description="Helical" evidence="6">
    <location>
        <begin position="729"/>
        <end position="748"/>
    </location>
</feature>
<evidence type="ECO:0000259" key="7">
    <source>
        <dbReference type="PROSITE" id="PS50156"/>
    </source>
</evidence>
<organism evidence="8 9">
    <name type="scientific">Triparma laevis f. inornata</name>
    <dbReference type="NCBI Taxonomy" id="1714386"/>
    <lineage>
        <taxon>Eukaryota</taxon>
        <taxon>Sar</taxon>
        <taxon>Stramenopiles</taxon>
        <taxon>Ochrophyta</taxon>
        <taxon>Bolidophyceae</taxon>
        <taxon>Parmales</taxon>
        <taxon>Triparmaceae</taxon>
        <taxon>Triparma</taxon>
    </lineage>
</organism>
<feature type="transmembrane region" description="Helical" evidence="6">
    <location>
        <begin position="829"/>
        <end position="854"/>
    </location>
</feature>
<evidence type="ECO:0000313" key="8">
    <source>
        <dbReference type="EMBL" id="GMH86451.1"/>
    </source>
</evidence>
<dbReference type="GO" id="GO:0005886">
    <property type="term" value="C:plasma membrane"/>
    <property type="evidence" value="ECO:0007669"/>
    <property type="project" value="TreeGrafter"/>
</dbReference>
<feature type="transmembrane region" description="Helical" evidence="6">
    <location>
        <begin position="704"/>
        <end position="723"/>
    </location>
</feature>
<evidence type="ECO:0000256" key="6">
    <source>
        <dbReference type="SAM" id="Phobius"/>
    </source>
</evidence>
<comment type="caution">
    <text evidence="8">The sequence shown here is derived from an EMBL/GenBank/DDBJ whole genome shotgun (WGS) entry which is preliminary data.</text>
</comment>
<evidence type="ECO:0000256" key="5">
    <source>
        <dbReference type="ARBA" id="ARBA00023180"/>
    </source>
</evidence>
<protein>
    <recommendedName>
        <fullName evidence="7">SSD domain-containing protein</fullName>
    </recommendedName>
</protein>
<dbReference type="InterPro" id="IPR000731">
    <property type="entry name" value="SSD"/>
</dbReference>
<evidence type="ECO:0000256" key="3">
    <source>
        <dbReference type="ARBA" id="ARBA00022989"/>
    </source>
</evidence>
<feature type="domain" description="SSD" evidence="7">
    <location>
        <begin position="299"/>
        <end position="433"/>
    </location>
</feature>
<name>A0A9W7B991_9STRA</name>
<dbReference type="Pfam" id="PF12349">
    <property type="entry name" value="Sterol-sensing"/>
    <property type="match status" value="1"/>
</dbReference>
<dbReference type="PANTHER" id="PTHR46022:SF1">
    <property type="entry name" value="PROTEIN PATCHED"/>
    <property type="match status" value="1"/>
</dbReference>
<feature type="transmembrane region" description="Helical" evidence="6">
    <location>
        <begin position="330"/>
        <end position="348"/>
    </location>
</feature>
<proteinExistence type="predicted"/>
<comment type="subcellular location">
    <subcellularLocation>
        <location evidence="1">Membrane</location>
        <topology evidence="1">Multi-pass membrane protein</topology>
    </subcellularLocation>
</comment>
<feature type="transmembrane region" description="Helical" evidence="6">
    <location>
        <begin position="388"/>
        <end position="408"/>
    </location>
</feature>
<dbReference type="SUPFAM" id="SSF82866">
    <property type="entry name" value="Multidrug efflux transporter AcrB transmembrane domain"/>
    <property type="match status" value="2"/>
</dbReference>
<dbReference type="InterPro" id="IPR053958">
    <property type="entry name" value="HMGCR/SNAP/NPC1-like_SSD"/>
</dbReference>
<evidence type="ECO:0000313" key="9">
    <source>
        <dbReference type="Proteomes" id="UP001162640"/>
    </source>
</evidence>
<evidence type="ECO:0000256" key="1">
    <source>
        <dbReference type="ARBA" id="ARBA00004141"/>
    </source>
</evidence>
<feature type="transmembrane region" description="Helical" evidence="6">
    <location>
        <begin position="414"/>
        <end position="434"/>
    </location>
</feature>
<gene>
    <name evidence="8" type="ORF">TL16_g10548</name>
</gene>